<keyword evidence="1" id="KW-0472">Membrane</keyword>
<dbReference type="RefSeq" id="WP_165001969.1">
    <property type="nucleotide sequence ID" value="NZ_CP064955.1"/>
</dbReference>
<dbReference type="AlphaFoldDB" id="A0A7T0PEB8"/>
<feature type="transmembrane region" description="Helical" evidence="1">
    <location>
        <begin position="142"/>
        <end position="159"/>
    </location>
</feature>
<evidence type="ECO:0000259" key="2">
    <source>
        <dbReference type="Pfam" id="PF13490"/>
    </source>
</evidence>
<feature type="domain" description="Putative zinc-finger" evidence="2">
    <location>
        <begin position="5"/>
        <end position="37"/>
    </location>
</feature>
<keyword evidence="1" id="KW-0812">Transmembrane</keyword>
<feature type="transmembrane region" description="Helical" evidence="1">
    <location>
        <begin position="86"/>
        <end position="106"/>
    </location>
</feature>
<organism evidence="3 4">
    <name type="scientific">Corynebacterium qintianiae</name>
    <dbReference type="NCBI Taxonomy" id="2709392"/>
    <lineage>
        <taxon>Bacteria</taxon>
        <taxon>Bacillati</taxon>
        <taxon>Actinomycetota</taxon>
        <taxon>Actinomycetes</taxon>
        <taxon>Mycobacteriales</taxon>
        <taxon>Corynebacteriaceae</taxon>
        <taxon>Corynebacterium</taxon>
    </lineage>
</organism>
<dbReference type="EMBL" id="CP064955">
    <property type="protein sequence ID" value="QPK83833.1"/>
    <property type="molecule type" value="Genomic_DNA"/>
</dbReference>
<protein>
    <submittedName>
        <fullName evidence="3">Zf-HC2 domain-containing protein</fullName>
    </submittedName>
</protein>
<evidence type="ECO:0000313" key="4">
    <source>
        <dbReference type="Proteomes" id="UP000594586"/>
    </source>
</evidence>
<dbReference type="KEGG" id="cqn:G7Y29_03295"/>
<keyword evidence="4" id="KW-1185">Reference proteome</keyword>
<dbReference type="Proteomes" id="UP000594586">
    <property type="component" value="Chromosome"/>
</dbReference>
<accession>A0A7T0PEB8</accession>
<proteinExistence type="predicted"/>
<dbReference type="InterPro" id="IPR027383">
    <property type="entry name" value="Znf_put"/>
</dbReference>
<evidence type="ECO:0000256" key="1">
    <source>
        <dbReference type="SAM" id="Phobius"/>
    </source>
</evidence>
<sequence length="208" mass="21823">MVSHDEVRCALSARVDGEFSGLDDAVVDAHVAECADCGAYYQRLLSLSRNLSFAEVDGGMAPPADLSRVILEGVEGQWRKLSQRRLVLLALGRVALAAVALLWGAWAVTFLAADGDPSTASVRLGVACALGYAALRPAQIPGIALIVGTMFTFTLGFVVRDAVLQTGDSSAAHVLILLPTLLALVGTLAADRGPQITQAWRLLNADPS</sequence>
<keyword evidence="1" id="KW-1133">Transmembrane helix</keyword>
<evidence type="ECO:0000313" key="3">
    <source>
        <dbReference type="EMBL" id="QPK83833.1"/>
    </source>
</evidence>
<reference evidence="3 4" key="1">
    <citation type="submission" date="2020-11" db="EMBL/GenBank/DDBJ databases">
        <title>Corynebacterium sp. MC1420.</title>
        <authorList>
            <person name="Zhou J."/>
        </authorList>
    </citation>
    <scope>NUCLEOTIDE SEQUENCE [LARGE SCALE GENOMIC DNA]</scope>
    <source>
        <strain evidence="3 4">MC1420</strain>
    </source>
</reference>
<feature type="transmembrane region" description="Helical" evidence="1">
    <location>
        <begin position="171"/>
        <end position="190"/>
    </location>
</feature>
<name>A0A7T0PEB8_9CORY</name>
<dbReference type="Pfam" id="PF13490">
    <property type="entry name" value="zf-HC2"/>
    <property type="match status" value="1"/>
</dbReference>
<gene>
    <name evidence="3" type="ORF">G7Y29_03295</name>
</gene>